<dbReference type="AlphaFoldDB" id="A0A316DRM1"/>
<sequence length="146" mass="16685">MNFLPLTGIMKKVLHKIMSFAMAVVVLFSTMSFTVDMHFCGDILVEAAIFHKAKGCGMEMQKPSTEGCTLTKKNCCDNEKLVVDGQNELQQQVDHISFDQQVFIASFVYTYLNLFEGLDNNVSSYEEYEPPLVFRQIFKLDETYLI</sequence>
<dbReference type="Proteomes" id="UP000245667">
    <property type="component" value="Unassembled WGS sequence"/>
</dbReference>
<evidence type="ECO:0000313" key="1">
    <source>
        <dbReference type="EMBL" id="PWK20128.1"/>
    </source>
</evidence>
<proteinExistence type="predicted"/>
<dbReference type="Pfam" id="PF26622">
    <property type="entry name" value="DUF8199"/>
    <property type="match status" value="1"/>
</dbReference>
<reference evidence="1 2" key="1">
    <citation type="submission" date="2018-05" db="EMBL/GenBank/DDBJ databases">
        <title>Genomic Encyclopedia of Archaeal and Bacterial Type Strains, Phase II (KMG-II): from individual species to whole genera.</title>
        <authorList>
            <person name="Goeker M."/>
        </authorList>
    </citation>
    <scope>NUCLEOTIDE SEQUENCE [LARGE SCALE GENOMIC DNA]</scope>
    <source>
        <strain evidence="1 2">DSM 23514</strain>
    </source>
</reference>
<protein>
    <recommendedName>
        <fullName evidence="3">Secreted protein</fullName>
    </recommendedName>
</protein>
<accession>A0A316DRM1</accession>
<dbReference type="InterPro" id="IPR058512">
    <property type="entry name" value="DUF8199"/>
</dbReference>
<evidence type="ECO:0008006" key="3">
    <source>
        <dbReference type="Google" id="ProtNLM"/>
    </source>
</evidence>
<comment type="caution">
    <text evidence="1">The sequence shown here is derived from an EMBL/GenBank/DDBJ whole genome shotgun (WGS) entry which is preliminary data.</text>
</comment>
<evidence type="ECO:0000313" key="2">
    <source>
        <dbReference type="Proteomes" id="UP000245667"/>
    </source>
</evidence>
<name>A0A316DRM1_9FLAO</name>
<gene>
    <name evidence="1" type="ORF">LX92_04071</name>
</gene>
<organism evidence="1 2">
    <name type="scientific">Maribacter polysiphoniae</name>
    <dbReference type="NCBI Taxonomy" id="429344"/>
    <lineage>
        <taxon>Bacteria</taxon>
        <taxon>Pseudomonadati</taxon>
        <taxon>Bacteroidota</taxon>
        <taxon>Flavobacteriia</taxon>
        <taxon>Flavobacteriales</taxon>
        <taxon>Flavobacteriaceae</taxon>
        <taxon>Maribacter</taxon>
    </lineage>
</organism>
<dbReference type="InterPro" id="IPR058060">
    <property type="entry name" value="HYC_CC_PP"/>
</dbReference>
<dbReference type="NCBIfam" id="NF047658">
    <property type="entry name" value="HYC_CC_PP"/>
    <property type="match status" value="1"/>
</dbReference>
<dbReference type="EMBL" id="QGGQ01000014">
    <property type="protein sequence ID" value="PWK20128.1"/>
    <property type="molecule type" value="Genomic_DNA"/>
</dbReference>